<reference evidence="2 3" key="1">
    <citation type="journal article" date="2022" name="bioRxiv">
        <title>Genomics of Preaxostyla Flagellates Illuminates Evolutionary Transitions and the Path Towards Mitochondrial Loss.</title>
        <authorList>
            <person name="Novak L.V.F."/>
            <person name="Treitli S.C."/>
            <person name="Pyrih J."/>
            <person name="Halakuc P."/>
            <person name="Pipaliya S.V."/>
            <person name="Vacek V."/>
            <person name="Brzon O."/>
            <person name="Soukal P."/>
            <person name="Eme L."/>
            <person name="Dacks J.B."/>
            <person name="Karnkowska A."/>
            <person name="Elias M."/>
            <person name="Hampl V."/>
        </authorList>
    </citation>
    <scope>NUCLEOTIDE SEQUENCE [LARGE SCALE GENOMIC DNA]</scope>
    <source>
        <strain evidence="2">NAU3</strain>
        <tissue evidence="2">Gut</tissue>
    </source>
</reference>
<accession>A0ABQ9X376</accession>
<sequence length="70" mass="7818">MQNTTLDDAIRNHGFTPVKVGTTMLHTFSLIIEHKPEEKSNVEEDAKSSPVMQLYSSPTKPDLFIKSDNG</sequence>
<organism evidence="2 3">
    <name type="scientific">Blattamonas nauphoetae</name>
    <dbReference type="NCBI Taxonomy" id="2049346"/>
    <lineage>
        <taxon>Eukaryota</taxon>
        <taxon>Metamonada</taxon>
        <taxon>Preaxostyla</taxon>
        <taxon>Oxymonadida</taxon>
        <taxon>Blattamonas</taxon>
    </lineage>
</organism>
<comment type="caution">
    <text evidence="2">The sequence shown here is derived from an EMBL/GenBank/DDBJ whole genome shotgun (WGS) entry which is preliminary data.</text>
</comment>
<evidence type="ECO:0000256" key="1">
    <source>
        <dbReference type="SAM" id="MobiDB-lite"/>
    </source>
</evidence>
<dbReference type="EMBL" id="JARBJD010000233">
    <property type="protein sequence ID" value="KAK2946220.1"/>
    <property type="molecule type" value="Genomic_DNA"/>
</dbReference>
<evidence type="ECO:0000313" key="3">
    <source>
        <dbReference type="Proteomes" id="UP001281761"/>
    </source>
</evidence>
<evidence type="ECO:0000313" key="2">
    <source>
        <dbReference type="EMBL" id="KAK2946220.1"/>
    </source>
</evidence>
<feature type="region of interest" description="Disordered" evidence="1">
    <location>
        <begin position="35"/>
        <end position="70"/>
    </location>
</feature>
<keyword evidence="3" id="KW-1185">Reference proteome</keyword>
<gene>
    <name evidence="2" type="ORF">BLNAU_18822</name>
</gene>
<proteinExistence type="predicted"/>
<dbReference type="Proteomes" id="UP001281761">
    <property type="component" value="Unassembled WGS sequence"/>
</dbReference>
<name>A0ABQ9X376_9EUKA</name>
<feature type="compositionally biased region" description="Basic and acidic residues" evidence="1">
    <location>
        <begin position="35"/>
        <end position="47"/>
    </location>
</feature>
<feature type="compositionally biased region" description="Polar residues" evidence="1">
    <location>
        <begin position="50"/>
        <end position="59"/>
    </location>
</feature>
<protein>
    <submittedName>
        <fullName evidence="2">Uncharacterized protein</fullName>
    </submittedName>
</protein>